<gene>
    <name evidence="13" type="ORF">M0G41_13260</name>
</gene>
<evidence type="ECO:0000256" key="5">
    <source>
        <dbReference type="ARBA" id="ARBA00022692"/>
    </source>
</evidence>
<keyword evidence="8" id="KW-0175">Coiled coil</keyword>
<keyword evidence="5 10" id="KW-0812">Transmembrane</keyword>
<dbReference type="PANTHER" id="PTHR35893:SF3">
    <property type="entry name" value="INNER MEMBRANE PROTEIN"/>
    <property type="match status" value="1"/>
</dbReference>
<evidence type="ECO:0000259" key="11">
    <source>
        <dbReference type="Pfam" id="PF05957"/>
    </source>
</evidence>
<evidence type="ECO:0000256" key="1">
    <source>
        <dbReference type="ARBA" id="ARBA00004377"/>
    </source>
</evidence>
<evidence type="ECO:0000256" key="7">
    <source>
        <dbReference type="ARBA" id="ARBA00023136"/>
    </source>
</evidence>
<dbReference type="Pfam" id="PF05957">
    <property type="entry name" value="DUF883"/>
    <property type="match status" value="1"/>
</dbReference>
<keyword evidence="4" id="KW-0997">Cell inner membrane</keyword>
<sequence>MDTNDASIAKTPRKANTEPPSSSHLSRDLKAVIDDAEALLNATANQGGEKLDELRARARQSLRAARLRLEDAQREIASKSRNAAKGTNAYVHAHPWRAIGTVAAGSLIIGLLLRRR</sequence>
<evidence type="ECO:0000256" key="3">
    <source>
        <dbReference type="ARBA" id="ARBA00022475"/>
    </source>
</evidence>
<evidence type="ECO:0000256" key="10">
    <source>
        <dbReference type="SAM" id="Phobius"/>
    </source>
</evidence>
<dbReference type="InterPro" id="IPR010279">
    <property type="entry name" value="YqjD/ElaB"/>
</dbReference>
<feature type="domain" description="DUF883" evidence="11">
    <location>
        <begin position="24"/>
        <end position="74"/>
    </location>
</feature>
<feature type="region of interest" description="Disordered" evidence="9">
    <location>
        <begin position="1"/>
        <end position="26"/>
    </location>
</feature>
<keyword evidence="3" id="KW-1003">Cell membrane</keyword>
<dbReference type="Proteomes" id="UP001431449">
    <property type="component" value="Unassembled WGS sequence"/>
</dbReference>
<dbReference type="InterPro" id="IPR043605">
    <property type="entry name" value="DUF883_C"/>
</dbReference>
<evidence type="ECO:0000259" key="12">
    <source>
        <dbReference type="Pfam" id="PF19029"/>
    </source>
</evidence>
<feature type="coiled-coil region" evidence="8">
    <location>
        <begin position="55"/>
        <end position="89"/>
    </location>
</feature>
<keyword evidence="6 10" id="KW-1133">Transmembrane helix</keyword>
<accession>A0ABT0GJA8</accession>
<dbReference type="EMBL" id="JALNMH010000011">
    <property type="protein sequence ID" value="MCK7594635.1"/>
    <property type="molecule type" value="Genomic_DNA"/>
</dbReference>
<evidence type="ECO:0000313" key="13">
    <source>
        <dbReference type="EMBL" id="MCK7594635.1"/>
    </source>
</evidence>
<organism evidence="13 14">
    <name type="scientific">Pseudomarimonas salicorniae</name>
    <dbReference type="NCBI Taxonomy" id="2933270"/>
    <lineage>
        <taxon>Bacteria</taxon>
        <taxon>Pseudomonadati</taxon>
        <taxon>Pseudomonadota</taxon>
        <taxon>Gammaproteobacteria</taxon>
        <taxon>Lysobacterales</taxon>
        <taxon>Lysobacteraceae</taxon>
        <taxon>Pseudomarimonas</taxon>
    </lineage>
</organism>
<evidence type="ECO:0000256" key="9">
    <source>
        <dbReference type="SAM" id="MobiDB-lite"/>
    </source>
</evidence>
<reference evidence="13" key="1">
    <citation type="submission" date="2022-04" db="EMBL/GenBank/DDBJ databases">
        <title>Lysobacter sp. CAU 1642 isolated from sea sand.</title>
        <authorList>
            <person name="Kim W."/>
        </authorList>
    </citation>
    <scope>NUCLEOTIDE SEQUENCE</scope>
    <source>
        <strain evidence="13">CAU 1642</strain>
    </source>
</reference>
<dbReference type="InterPro" id="IPR043604">
    <property type="entry name" value="DUF883_N"/>
</dbReference>
<evidence type="ECO:0000256" key="4">
    <source>
        <dbReference type="ARBA" id="ARBA00022519"/>
    </source>
</evidence>
<keyword evidence="14" id="KW-1185">Reference proteome</keyword>
<protein>
    <submittedName>
        <fullName evidence="13">DUF883 family protein</fullName>
    </submittedName>
</protein>
<comment type="caution">
    <text evidence="13">The sequence shown here is derived from an EMBL/GenBank/DDBJ whole genome shotgun (WGS) entry which is preliminary data.</text>
</comment>
<name>A0ABT0GJA8_9GAMM</name>
<evidence type="ECO:0000256" key="2">
    <source>
        <dbReference type="ARBA" id="ARBA00010423"/>
    </source>
</evidence>
<dbReference type="RefSeq" id="WP_248210195.1">
    <property type="nucleotide sequence ID" value="NZ_JALNMH010000011.1"/>
</dbReference>
<evidence type="ECO:0000256" key="8">
    <source>
        <dbReference type="SAM" id="Coils"/>
    </source>
</evidence>
<comment type="similarity">
    <text evidence="2">Belongs to the ElaB/YgaM/YqjD family.</text>
</comment>
<evidence type="ECO:0000313" key="14">
    <source>
        <dbReference type="Proteomes" id="UP001431449"/>
    </source>
</evidence>
<feature type="domain" description="DUF883" evidence="12">
    <location>
        <begin position="87"/>
        <end position="116"/>
    </location>
</feature>
<comment type="subcellular location">
    <subcellularLocation>
        <location evidence="1">Cell inner membrane</location>
        <topology evidence="1">Single-pass membrane protein</topology>
    </subcellularLocation>
</comment>
<evidence type="ECO:0000256" key="6">
    <source>
        <dbReference type="ARBA" id="ARBA00022989"/>
    </source>
</evidence>
<dbReference type="Pfam" id="PF19029">
    <property type="entry name" value="DUF883_C"/>
    <property type="match status" value="1"/>
</dbReference>
<feature type="transmembrane region" description="Helical" evidence="10">
    <location>
        <begin position="95"/>
        <end position="113"/>
    </location>
</feature>
<proteinExistence type="inferred from homology"/>
<keyword evidence="7 10" id="KW-0472">Membrane</keyword>
<dbReference type="PANTHER" id="PTHR35893">
    <property type="entry name" value="INNER MEMBRANE PROTEIN-RELATED"/>
    <property type="match status" value="1"/>
</dbReference>